<keyword evidence="19" id="KW-1185">Reference proteome</keyword>
<keyword evidence="9" id="KW-0503">Monooxygenase</keyword>
<keyword evidence="6" id="KW-0442">Lipid degradation</keyword>
<accession>A0A7I7TA64</accession>
<dbReference type="PRINTS" id="PR00359">
    <property type="entry name" value="BP450"/>
</dbReference>
<dbReference type="RefSeq" id="WP_163749751.1">
    <property type="nucleotide sequence ID" value="NZ_AP022596.1"/>
</dbReference>
<evidence type="ECO:0000256" key="9">
    <source>
        <dbReference type="ARBA" id="ARBA00023033"/>
    </source>
</evidence>
<dbReference type="Gene3D" id="1.10.630.10">
    <property type="entry name" value="Cytochrome P450"/>
    <property type="match status" value="1"/>
</dbReference>
<evidence type="ECO:0000256" key="12">
    <source>
        <dbReference type="ARBA" id="ARBA00023221"/>
    </source>
</evidence>
<keyword evidence="3" id="KW-0153">Cholesterol metabolism</keyword>
<evidence type="ECO:0000313" key="19">
    <source>
        <dbReference type="Proteomes" id="UP000467148"/>
    </source>
</evidence>
<keyword evidence="7" id="KW-0560">Oxidoreductase</keyword>
<dbReference type="Pfam" id="PF00067">
    <property type="entry name" value="p450"/>
    <property type="match status" value="1"/>
</dbReference>
<evidence type="ECO:0000256" key="4">
    <source>
        <dbReference type="ARBA" id="ARBA00022617"/>
    </source>
</evidence>
<keyword evidence="10" id="KW-0443">Lipid metabolism</keyword>
<dbReference type="InterPro" id="IPR036396">
    <property type="entry name" value="Cyt_P450_sf"/>
</dbReference>
<dbReference type="GO" id="GO:0008395">
    <property type="term" value="F:steroid hydroxylase activity"/>
    <property type="evidence" value="ECO:0007669"/>
    <property type="project" value="TreeGrafter"/>
</dbReference>
<keyword evidence="8" id="KW-0408">Iron</keyword>
<evidence type="ECO:0000313" key="18">
    <source>
        <dbReference type="EMBL" id="BBY65713.1"/>
    </source>
</evidence>
<name>A0A7I7TA64_9MYCO</name>
<evidence type="ECO:0000256" key="5">
    <source>
        <dbReference type="ARBA" id="ARBA00022723"/>
    </source>
</evidence>
<evidence type="ECO:0000256" key="11">
    <source>
        <dbReference type="ARBA" id="ARBA00023166"/>
    </source>
</evidence>
<evidence type="ECO:0000256" key="10">
    <source>
        <dbReference type="ARBA" id="ARBA00023098"/>
    </source>
</evidence>
<sequence length="407" mass="45495">MTTHEIDFNIDFTDPELWGERVPTEEFAQLRRSAPVWWCEQSDAASGFGDGGYWVVSKHADVRAVSRDSGLFSSELKTAIIRYPEGSTLEDIDSTRALLVNMDAPKHPAHRRIISRGFTPKSINALREALTTRAHAIVEEAKAAGEGDFVDQVARELPLQAIAELLGVPQEDRFKLFEWSNQCLIWDDEEFDADPRVASAELVAYAWQMAEDRRNAPLNDIVTQLVTADVEGKGLESDEFAFFVMLLVIAGNETTRNAITHGMKAFVDHPQQWELFKKTRPTTAADEIVRWGTPVSAFQRAATRDTVLNGTEIKAGQRLGLFYSSANFDDDVFADPFKFDITRDPNPHLGFGGTGAHFCVGASLARLEIDIMFNAIADVLPDITQVSEPLRVKAPWVNGIKHWNVRY</sequence>
<dbReference type="SUPFAM" id="SSF48264">
    <property type="entry name" value="Cytochrome P450"/>
    <property type="match status" value="1"/>
</dbReference>
<dbReference type="Proteomes" id="UP000467148">
    <property type="component" value="Chromosome"/>
</dbReference>
<evidence type="ECO:0000256" key="2">
    <source>
        <dbReference type="ARBA" id="ARBA00010617"/>
    </source>
</evidence>
<dbReference type="InterPro" id="IPR001128">
    <property type="entry name" value="Cyt_P450"/>
</dbReference>
<dbReference type="EMBL" id="AP022596">
    <property type="protein sequence ID" value="BBY65713.1"/>
    <property type="molecule type" value="Genomic_DNA"/>
</dbReference>
<comment type="pathway">
    <text evidence="13">Steroid metabolism; cholesterol degradation.</text>
</comment>
<dbReference type="PANTHER" id="PTHR46696">
    <property type="entry name" value="P450, PUTATIVE (EUROFUNG)-RELATED"/>
    <property type="match status" value="1"/>
</dbReference>
<evidence type="ECO:0000256" key="8">
    <source>
        <dbReference type="ARBA" id="ARBA00023004"/>
    </source>
</evidence>
<evidence type="ECO:0000256" key="15">
    <source>
        <dbReference type="ARBA" id="ARBA00079588"/>
    </source>
</evidence>
<evidence type="ECO:0000256" key="16">
    <source>
        <dbReference type="ARBA" id="ARBA00082981"/>
    </source>
</evidence>
<keyword evidence="4" id="KW-0349">Heme</keyword>
<evidence type="ECO:0000256" key="7">
    <source>
        <dbReference type="ARBA" id="ARBA00023002"/>
    </source>
</evidence>
<dbReference type="GO" id="GO:0020037">
    <property type="term" value="F:heme binding"/>
    <property type="evidence" value="ECO:0007669"/>
    <property type="project" value="InterPro"/>
</dbReference>
<keyword evidence="12" id="KW-0753">Steroid metabolism</keyword>
<comment type="cofactor">
    <cofactor evidence="1">
        <name>heme</name>
        <dbReference type="ChEBI" id="CHEBI:30413"/>
    </cofactor>
</comment>
<dbReference type="GO" id="GO:0006707">
    <property type="term" value="P:cholesterol catabolic process"/>
    <property type="evidence" value="ECO:0007669"/>
    <property type="project" value="TreeGrafter"/>
</dbReference>
<keyword evidence="5" id="KW-0479">Metal-binding</keyword>
<protein>
    <recommendedName>
        <fullName evidence="14">Steroid C26-monooxygenase</fullName>
    </recommendedName>
    <alternativeName>
        <fullName evidence="15">Cholest-4-en-3-one C26-monooxygenase</fullName>
    </alternativeName>
    <alternativeName>
        <fullName evidence="17">Cholesterol C26-monooxygenase</fullName>
    </alternativeName>
    <alternativeName>
        <fullName evidence="16">Steroid C27-monooxygenase</fullName>
    </alternativeName>
</protein>
<evidence type="ECO:0000256" key="14">
    <source>
        <dbReference type="ARBA" id="ARBA00070775"/>
    </source>
</evidence>
<organism evidence="18 19">
    <name type="scientific">Mycolicibacterium helvum</name>
    <dbReference type="NCBI Taxonomy" id="1534349"/>
    <lineage>
        <taxon>Bacteria</taxon>
        <taxon>Bacillati</taxon>
        <taxon>Actinomycetota</taxon>
        <taxon>Actinomycetes</taxon>
        <taxon>Mycobacteriales</taxon>
        <taxon>Mycobacteriaceae</taxon>
        <taxon>Mycolicibacterium</taxon>
    </lineage>
</organism>
<dbReference type="GO" id="GO:0036199">
    <property type="term" value="F:cholest-4-en-3-one 26-monooxygenase activity"/>
    <property type="evidence" value="ECO:0007669"/>
    <property type="project" value="TreeGrafter"/>
</dbReference>
<evidence type="ECO:0000256" key="3">
    <source>
        <dbReference type="ARBA" id="ARBA00022548"/>
    </source>
</evidence>
<proteinExistence type="inferred from homology"/>
<dbReference type="AlphaFoldDB" id="A0A7I7TA64"/>
<dbReference type="FunFam" id="1.10.630.10:FF:000018">
    <property type="entry name" value="Cytochrome P450 monooxygenase"/>
    <property type="match status" value="1"/>
</dbReference>
<evidence type="ECO:0000256" key="17">
    <source>
        <dbReference type="ARBA" id="ARBA00083909"/>
    </source>
</evidence>
<keyword evidence="11" id="KW-1207">Sterol metabolism</keyword>
<evidence type="ECO:0000256" key="13">
    <source>
        <dbReference type="ARBA" id="ARBA00049645"/>
    </source>
</evidence>
<dbReference type="GO" id="GO:0005506">
    <property type="term" value="F:iron ion binding"/>
    <property type="evidence" value="ECO:0007669"/>
    <property type="project" value="InterPro"/>
</dbReference>
<dbReference type="PANTHER" id="PTHR46696:SF4">
    <property type="entry name" value="BIOTIN BIOSYNTHESIS CYTOCHROME P450"/>
    <property type="match status" value="1"/>
</dbReference>
<reference evidence="18 19" key="1">
    <citation type="journal article" date="2019" name="Emerg. Microbes Infect.">
        <title>Comprehensive subspecies identification of 175 nontuberculous mycobacteria species based on 7547 genomic profiles.</title>
        <authorList>
            <person name="Matsumoto Y."/>
            <person name="Kinjo T."/>
            <person name="Motooka D."/>
            <person name="Nabeya D."/>
            <person name="Jung N."/>
            <person name="Uechi K."/>
            <person name="Horii T."/>
            <person name="Iida T."/>
            <person name="Fujita J."/>
            <person name="Nakamura S."/>
        </authorList>
    </citation>
    <scope>NUCLEOTIDE SEQUENCE [LARGE SCALE GENOMIC DNA]</scope>
    <source>
        <strain evidence="18 19">JCM 30396</strain>
    </source>
</reference>
<dbReference type="InterPro" id="IPR002397">
    <property type="entry name" value="Cyt_P450_B"/>
</dbReference>
<evidence type="ECO:0000256" key="1">
    <source>
        <dbReference type="ARBA" id="ARBA00001971"/>
    </source>
</evidence>
<dbReference type="KEGG" id="mhev:MHEL_39560"/>
<dbReference type="CDD" id="cd11033">
    <property type="entry name" value="CYP142-like"/>
    <property type="match status" value="1"/>
</dbReference>
<comment type="similarity">
    <text evidence="2">Belongs to the cytochrome P450 family.</text>
</comment>
<gene>
    <name evidence="18" type="ORF">MHEL_39560</name>
</gene>
<evidence type="ECO:0000256" key="6">
    <source>
        <dbReference type="ARBA" id="ARBA00022963"/>
    </source>
</evidence>